<reference evidence="2 3" key="1">
    <citation type="submission" date="2018-11" db="EMBL/GenBank/DDBJ databases">
        <authorList>
            <person name="Lopez-Roques C."/>
            <person name="Donnadieu C."/>
            <person name="Bouchez O."/>
            <person name="Klopp C."/>
            <person name="Cabau C."/>
            <person name="Zahm M."/>
        </authorList>
    </citation>
    <scope>NUCLEOTIDE SEQUENCE [LARGE SCALE GENOMIC DNA]</scope>
    <source>
        <strain evidence="2">RS831</strain>
        <tissue evidence="2">Whole body</tissue>
    </source>
</reference>
<sequence length="68" mass="7533">MYTGIPGAGRDNPRGSITAAGLGSTQKENRTGIQNNRQLHSKHNANLTHIFRARQAFPHLKRMNGLPR</sequence>
<dbReference type="AlphaFoldDB" id="A0A3S2PRF9"/>
<dbReference type="EMBL" id="CM012440">
    <property type="protein sequence ID" value="RVE73991.1"/>
    <property type="molecule type" value="Genomic_DNA"/>
</dbReference>
<accession>A0A3S2PRF9</accession>
<feature type="region of interest" description="Disordered" evidence="1">
    <location>
        <begin position="1"/>
        <end position="43"/>
    </location>
</feature>
<evidence type="ECO:0000256" key="1">
    <source>
        <dbReference type="SAM" id="MobiDB-lite"/>
    </source>
</evidence>
<evidence type="ECO:0000313" key="3">
    <source>
        <dbReference type="Proteomes" id="UP000283210"/>
    </source>
</evidence>
<dbReference type="Proteomes" id="UP000283210">
    <property type="component" value="Chromosome 4"/>
</dbReference>
<reference evidence="2 3" key="2">
    <citation type="submission" date="2019-01" db="EMBL/GenBank/DDBJ databases">
        <title>A chromosome length genome reference of the Java medaka (oryzias javanicus).</title>
        <authorList>
            <person name="Herpin A."/>
            <person name="Takehana Y."/>
            <person name="Naruse K."/>
            <person name="Ansai S."/>
            <person name="Kawaguchi M."/>
        </authorList>
    </citation>
    <scope>NUCLEOTIDE SEQUENCE [LARGE SCALE GENOMIC DNA]</scope>
    <source>
        <strain evidence="2">RS831</strain>
        <tissue evidence="2">Whole body</tissue>
    </source>
</reference>
<organism evidence="2 3">
    <name type="scientific">Oryzias javanicus</name>
    <name type="common">Javanese ricefish</name>
    <name type="synonym">Aplocheilus javanicus</name>
    <dbReference type="NCBI Taxonomy" id="123683"/>
    <lineage>
        <taxon>Eukaryota</taxon>
        <taxon>Metazoa</taxon>
        <taxon>Chordata</taxon>
        <taxon>Craniata</taxon>
        <taxon>Vertebrata</taxon>
        <taxon>Euteleostomi</taxon>
        <taxon>Actinopterygii</taxon>
        <taxon>Neopterygii</taxon>
        <taxon>Teleostei</taxon>
        <taxon>Neoteleostei</taxon>
        <taxon>Acanthomorphata</taxon>
        <taxon>Ovalentaria</taxon>
        <taxon>Atherinomorphae</taxon>
        <taxon>Beloniformes</taxon>
        <taxon>Adrianichthyidae</taxon>
        <taxon>Oryziinae</taxon>
        <taxon>Oryzias</taxon>
    </lineage>
</organism>
<feature type="compositionally biased region" description="Polar residues" evidence="1">
    <location>
        <begin position="23"/>
        <end position="38"/>
    </location>
</feature>
<proteinExistence type="predicted"/>
<protein>
    <submittedName>
        <fullName evidence="2">Uncharacterized protein</fullName>
    </submittedName>
</protein>
<keyword evidence="3" id="KW-1185">Reference proteome</keyword>
<evidence type="ECO:0000313" key="2">
    <source>
        <dbReference type="EMBL" id="RVE73991.1"/>
    </source>
</evidence>
<gene>
    <name evidence="2" type="ORF">OJAV_G00036800</name>
</gene>
<name>A0A3S2PRF9_ORYJA</name>